<organism evidence="4 5">
    <name type="scientific">Parafrankia irregularis</name>
    <dbReference type="NCBI Taxonomy" id="795642"/>
    <lineage>
        <taxon>Bacteria</taxon>
        <taxon>Bacillati</taxon>
        <taxon>Actinomycetota</taxon>
        <taxon>Actinomycetes</taxon>
        <taxon>Frankiales</taxon>
        <taxon>Frankiaceae</taxon>
        <taxon>Parafrankia</taxon>
    </lineage>
</organism>
<dbReference type="CDD" id="cd06341">
    <property type="entry name" value="PBP1_ABC_ligand_binding-like"/>
    <property type="match status" value="1"/>
</dbReference>
<dbReference type="AlphaFoldDB" id="A0A0S4QY58"/>
<evidence type="ECO:0000256" key="2">
    <source>
        <dbReference type="ARBA" id="ARBA00022729"/>
    </source>
</evidence>
<proteinExistence type="inferred from homology"/>
<protein>
    <submittedName>
        <fullName evidence="4">ABC-type branched-chain amino acid transport system, substrate-binding protein</fullName>
    </submittedName>
</protein>
<dbReference type="Gene3D" id="3.40.50.2300">
    <property type="match status" value="2"/>
</dbReference>
<dbReference type="PANTHER" id="PTHR47235">
    <property type="entry name" value="BLR6548 PROTEIN"/>
    <property type="match status" value="1"/>
</dbReference>
<dbReference type="InterPro" id="IPR028082">
    <property type="entry name" value="Peripla_BP_I"/>
</dbReference>
<evidence type="ECO:0000313" key="4">
    <source>
        <dbReference type="EMBL" id="CUU60517.1"/>
    </source>
</evidence>
<evidence type="ECO:0000313" key="5">
    <source>
        <dbReference type="Proteomes" id="UP000198802"/>
    </source>
</evidence>
<accession>A0A0S4QY58</accession>
<dbReference type="EMBL" id="FAOZ01000041">
    <property type="protein sequence ID" value="CUU60517.1"/>
    <property type="molecule type" value="Genomic_DNA"/>
</dbReference>
<dbReference type="SUPFAM" id="SSF53822">
    <property type="entry name" value="Periplasmic binding protein-like I"/>
    <property type="match status" value="1"/>
</dbReference>
<name>A0A0S4QY58_9ACTN</name>
<sequence>MIDGNIATPHRRSYGRWKPSRRPYWARGRSRNLAIALSVALLGAAVGCSAPDESTATAACAPVTGVTDDTINLGLVLSDTGIAANQVIGARAGFDARILSQNEAGGVHGRKIVYELRDDESDQSVNLAVARDLVAKEQVFGIFSATTVSTGSADYLNKADVPVFGLATEAAWTNHDNMVSYLNRMPSSVVFDTLGKFARSKGVQRAVIVATPGSLTSQAGAGRITSILEHSGIEVVGTLNYAPALTSLATIGRQVRQTGADALFAPVTGDDFVDIYQGAVSAGADLKVGLGINGYGHELLARKGAKMAGAYFYVAYLPFEADTVAQQTYLDTIARYAPELDPPDAQAAIESYITTDLMIRGLQAVGSCPTRQGVLTALRSISAYDGAGLLGAPVDLTKGFGQSARCLTFVRVNTAGTGFGVEQPSVCGDPITGGAP</sequence>
<feature type="domain" description="Leucine-binding protein" evidence="3">
    <location>
        <begin position="70"/>
        <end position="416"/>
    </location>
</feature>
<dbReference type="InterPro" id="IPR028081">
    <property type="entry name" value="Leu-bd"/>
</dbReference>
<comment type="similarity">
    <text evidence="1">Belongs to the leucine-binding protein family.</text>
</comment>
<gene>
    <name evidence="4" type="ORF">Ga0074812_14136</name>
</gene>
<dbReference type="Pfam" id="PF13458">
    <property type="entry name" value="Peripla_BP_6"/>
    <property type="match status" value="1"/>
</dbReference>
<evidence type="ECO:0000256" key="1">
    <source>
        <dbReference type="ARBA" id="ARBA00010062"/>
    </source>
</evidence>
<dbReference type="PANTHER" id="PTHR47235:SF1">
    <property type="entry name" value="BLR6548 PROTEIN"/>
    <property type="match status" value="1"/>
</dbReference>
<dbReference type="Proteomes" id="UP000198802">
    <property type="component" value="Unassembled WGS sequence"/>
</dbReference>
<evidence type="ECO:0000259" key="3">
    <source>
        <dbReference type="Pfam" id="PF13458"/>
    </source>
</evidence>
<keyword evidence="5" id="KW-1185">Reference proteome</keyword>
<keyword evidence="2" id="KW-0732">Signal</keyword>
<reference evidence="5" key="1">
    <citation type="submission" date="2015-11" db="EMBL/GenBank/DDBJ databases">
        <authorList>
            <person name="Varghese N."/>
        </authorList>
    </citation>
    <scope>NUCLEOTIDE SEQUENCE [LARGE SCALE GENOMIC DNA]</scope>
    <source>
        <strain evidence="5">DSM 45899</strain>
    </source>
</reference>